<proteinExistence type="predicted"/>
<comment type="caution">
    <text evidence="2">The sequence shown here is derived from an EMBL/GenBank/DDBJ whole genome shotgun (WGS) entry which is preliminary data.</text>
</comment>
<feature type="transmembrane region" description="Helical" evidence="1">
    <location>
        <begin position="74"/>
        <end position="95"/>
    </location>
</feature>
<keyword evidence="1" id="KW-1133">Transmembrane helix</keyword>
<reference evidence="2 3" key="2">
    <citation type="submission" date="2020-02" db="EMBL/GenBank/DDBJ databases">
        <title>Candidatus Galacturonibacter soehngenii shows hetero-acetogenic catabolism of galacturonic acid but lacks a canonical carbon monoxide dehydrogenase/acetyl-CoA synthase complex.</title>
        <authorList>
            <person name="Diender M."/>
            <person name="Stouten G.R."/>
            <person name="Petersen J.F."/>
            <person name="Nielsen P.H."/>
            <person name="Dueholm M.S."/>
            <person name="Pronk J.T."/>
            <person name="Van Loosdrecht M.C.M."/>
        </authorList>
    </citation>
    <scope>NUCLEOTIDE SEQUENCE [LARGE SCALE GENOMIC DNA]</scope>
    <source>
        <strain evidence="2">GalUA</strain>
    </source>
</reference>
<reference evidence="2 3" key="1">
    <citation type="submission" date="2019-09" db="EMBL/GenBank/DDBJ databases">
        <authorList>
            <person name="Valk L.C."/>
        </authorList>
    </citation>
    <scope>NUCLEOTIDE SEQUENCE [LARGE SCALE GENOMIC DNA]</scope>
    <source>
        <strain evidence="2">GalUA</strain>
    </source>
</reference>
<evidence type="ECO:0000256" key="1">
    <source>
        <dbReference type="SAM" id="Phobius"/>
    </source>
</evidence>
<feature type="transmembrane region" description="Helical" evidence="1">
    <location>
        <begin position="107"/>
        <end position="124"/>
    </location>
</feature>
<dbReference type="EMBL" id="WAGX01000005">
    <property type="protein sequence ID" value="KAB1438260.1"/>
    <property type="molecule type" value="Genomic_DNA"/>
</dbReference>
<feature type="transmembrane region" description="Helical" evidence="1">
    <location>
        <begin position="45"/>
        <end position="68"/>
    </location>
</feature>
<protein>
    <submittedName>
        <fullName evidence="2">Uncharacterized protein</fullName>
    </submittedName>
</protein>
<dbReference type="AlphaFoldDB" id="A0A7V7UBR8"/>
<keyword evidence="1" id="KW-0812">Transmembrane</keyword>
<dbReference type="Proteomes" id="UP000461768">
    <property type="component" value="Unassembled WGS sequence"/>
</dbReference>
<organism evidence="2 3">
    <name type="scientific">Candidatus Galacturonatibacter soehngenii</name>
    <dbReference type="NCBI Taxonomy" id="2307010"/>
    <lineage>
        <taxon>Bacteria</taxon>
        <taxon>Bacillati</taxon>
        <taxon>Bacillota</taxon>
        <taxon>Clostridia</taxon>
        <taxon>Lachnospirales</taxon>
        <taxon>Lachnospiraceae</taxon>
        <taxon>Candidatus Galacturonatibacter</taxon>
    </lineage>
</organism>
<keyword evidence="3" id="KW-1185">Reference proteome</keyword>
<sequence length="254" mass="29534">MFQIGWQFVQDAYQIYTSNGIIQLLLIGSFIIILINDKKEENIHLVYYCITALVIILFPPIAFVFGKYFIGESVYWRVFWLMPSGILIALVLTKLLERINRRYQKQLFMTAIVFVLVLGGKNIFNSNNYSKSTNYYKLPQEVIEICEMVAPNGSNTKMVVPETIVSYIRQYNPNINLLYGRNLGKDKQKGKKYKILLQLNSSEPDTKYIAKYTKKKDCKYVVFDNSSIGIEEIEQYGYKLYGVTDSYTVFKLVE</sequence>
<feature type="transmembrane region" description="Helical" evidence="1">
    <location>
        <begin position="12"/>
        <end position="33"/>
    </location>
</feature>
<evidence type="ECO:0000313" key="3">
    <source>
        <dbReference type="Proteomes" id="UP000461768"/>
    </source>
</evidence>
<dbReference type="OrthoDB" id="367237at2"/>
<dbReference type="RefSeq" id="WP_151145387.1">
    <property type="nucleotide sequence ID" value="NZ_WAGX01000005.1"/>
</dbReference>
<gene>
    <name evidence="2" type="ORF">F7O84_11965</name>
</gene>
<keyword evidence="1" id="KW-0472">Membrane</keyword>
<accession>A0A7V7UBR8</accession>
<name>A0A7V7UBR8_9FIRM</name>
<evidence type="ECO:0000313" key="2">
    <source>
        <dbReference type="EMBL" id="KAB1438260.1"/>
    </source>
</evidence>